<dbReference type="GO" id="GO:0061928">
    <property type="term" value="F:glutathione specific gamma-glutamylcyclotransferase activity"/>
    <property type="evidence" value="ECO:0007669"/>
    <property type="project" value="UniProtKB-EC"/>
</dbReference>
<dbReference type="InterPro" id="IPR036568">
    <property type="entry name" value="GGCT-like_sf"/>
</dbReference>
<dbReference type="SUPFAM" id="SSF110857">
    <property type="entry name" value="Gamma-glutamyl cyclotransferase-like"/>
    <property type="match status" value="1"/>
</dbReference>
<keyword evidence="2" id="KW-0456">Lyase</keyword>
<reference evidence="3 4" key="1">
    <citation type="submission" date="2020-04" db="EMBL/GenBank/DDBJ databases">
        <title>Rhodospirillaceae bacterium KN72 isolated from deep sea.</title>
        <authorList>
            <person name="Zhang D.-C."/>
        </authorList>
    </citation>
    <scope>NUCLEOTIDE SEQUENCE [LARGE SCALE GENOMIC DNA]</scope>
    <source>
        <strain evidence="3 4">KN72</strain>
    </source>
</reference>
<dbReference type="AlphaFoldDB" id="A0A7Y0E1I1"/>
<dbReference type="PANTHER" id="PTHR12192">
    <property type="entry name" value="CATION TRANSPORT PROTEIN CHAC-RELATED"/>
    <property type="match status" value="1"/>
</dbReference>
<dbReference type="EMBL" id="JABBNT010000004">
    <property type="protein sequence ID" value="NMM45510.1"/>
    <property type="molecule type" value="Genomic_DNA"/>
</dbReference>
<dbReference type="Proteomes" id="UP000539372">
    <property type="component" value="Unassembled WGS sequence"/>
</dbReference>
<keyword evidence="4" id="KW-1185">Reference proteome</keyword>
<evidence type="ECO:0000256" key="1">
    <source>
        <dbReference type="ARBA" id="ARBA00012344"/>
    </source>
</evidence>
<accession>A0A7Y0E1I1</accession>
<dbReference type="InterPro" id="IPR006840">
    <property type="entry name" value="ChaC"/>
</dbReference>
<organism evidence="3 4">
    <name type="scientific">Pacificispira spongiicola</name>
    <dbReference type="NCBI Taxonomy" id="2729598"/>
    <lineage>
        <taxon>Bacteria</taxon>
        <taxon>Pseudomonadati</taxon>
        <taxon>Pseudomonadota</taxon>
        <taxon>Alphaproteobacteria</taxon>
        <taxon>Rhodospirillales</taxon>
        <taxon>Rhodospirillaceae</taxon>
        <taxon>Pacificispira</taxon>
    </lineage>
</organism>
<gene>
    <name evidence="3" type="ORF">HH303_13530</name>
</gene>
<evidence type="ECO:0000313" key="4">
    <source>
        <dbReference type="Proteomes" id="UP000539372"/>
    </source>
</evidence>
<name>A0A7Y0E1I1_9PROT</name>
<dbReference type="PANTHER" id="PTHR12192:SF2">
    <property type="entry name" value="GLUTATHIONE-SPECIFIC GAMMA-GLUTAMYLCYCLOTRANSFERASE 2"/>
    <property type="match status" value="1"/>
</dbReference>
<proteinExistence type="predicted"/>
<dbReference type="EC" id="4.3.2.7" evidence="1"/>
<dbReference type="GO" id="GO:0006751">
    <property type="term" value="P:glutathione catabolic process"/>
    <property type="evidence" value="ECO:0007669"/>
    <property type="project" value="InterPro"/>
</dbReference>
<dbReference type="Pfam" id="PF04752">
    <property type="entry name" value="ChaC"/>
    <property type="match status" value="1"/>
</dbReference>
<comment type="caution">
    <text evidence="3">The sequence shown here is derived from an EMBL/GenBank/DDBJ whole genome shotgun (WGS) entry which is preliminary data.</text>
</comment>
<dbReference type="CDD" id="cd06661">
    <property type="entry name" value="GGCT_like"/>
    <property type="match status" value="1"/>
</dbReference>
<dbReference type="InterPro" id="IPR013024">
    <property type="entry name" value="GGCT-like"/>
</dbReference>
<sequence>MVRAAESMGIKALCDESRRKSREDTLAKRPDGADVWVFAYGSLMWNPAFHFVERRTVRLYGYHRSFCLSTPLGRGSPECPGLVLGLDRGGSVQGVALRIDEALVEEELDVIWSREMVTGSYSPTWVRLKDEGGNRIHGIAFVMRRDCDRYAGHLTMEETAARISRAVGRLGPCSDYLENTVTAMDEIGIADGYMHDLRDRVRALQSMESAAQ</sequence>
<protein>
    <recommendedName>
        <fullName evidence="1">glutathione-specific gamma-glutamylcyclotransferase</fullName>
        <ecNumber evidence="1">4.3.2.7</ecNumber>
    </recommendedName>
</protein>
<dbReference type="GO" id="GO:0005737">
    <property type="term" value="C:cytoplasm"/>
    <property type="evidence" value="ECO:0007669"/>
    <property type="project" value="TreeGrafter"/>
</dbReference>
<dbReference type="Gene3D" id="3.10.490.10">
    <property type="entry name" value="Gamma-glutamyl cyclotransferase-like"/>
    <property type="match status" value="1"/>
</dbReference>
<evidence type="ECO:0000313" key="3">
    <source>
        <dbReference type="EMBL" id="NMM45510.1"/>
    </source>
</evidence>
<evidence type="ECO:0000256" key="2">
    <source>
        <dbReference type="ARBA" id="ARBA00023239"/>
    </source>
</evidence>